<feature type="compositionally biased region" description="Polar residues" evidence="3">
    <location>
        <begin position="11"/>
        <end position="31"/>
    </location>
</feature>
<dbReference type="PROSITE" id="PS51421">
    <property type="entry name" value="RAS"/>
    <property type="match status" value="1"/>
</dbReference>
<dbReference type="Gene3D" id="3.40.50.300">
    <property type="entry name" value="P-loop containing nucleotide triphosphate hydrolases"/>
    <property type="match status" value="3"/>
</dbReference>
<evidence type="ECO:0000256" key="3">
    <source>
        <dbReference type="SAM" id="MobiDB-lite"/>
    </source>
</evidence>
<evidence type="ECO:0000256" key="2">
    <source>
        <dbReference type="ARBA" id="ARBA00022553"/>
    </source>
</evidence>
<name>A0AA88I7S1_ARTSF</name>
<dbReference type="PANTHER" id="PTHR45775:SF6">
    <property type="entry name" value="RAD, GEM_KIR FAMILY MEMBER 2, ISOFORM C"/>
    <property type="match status" value="1"/>
</dbReference>
<evidence type="ECO:0000313" key="5">
    <source>
        <dbReference type="Proteomes" id="UP001187531"/>
    </source>
</evidence>
<evidence type="ECO:0000256" key="1">
    <source>
        <dbReference type="ARBA" id="ARBA00008846"/>
    </source>
</evidence>
<dbReference type="Pfam" id="PF00071">
    <property type="entry name" value="Ras"/>
    <property type="match status" value="1"/>
</dbReference>
<sequence>MLETLSGELQFGSTENITPSSTNAPSSRCSSVSEDIQRAPYRVLMIGATGVGKTALTRQFMTSEYLNTYETSFAKNPPEALSSHERRKNVIESAVCQEQSGDIEIRRGKSELRVLINCSNKAGKIRGSLKNIDANMSVKVNAKQFVGIIKRIPEEFEASLTDLVKNSGFNFSEFWWSIRCPSQELIYLGLPIGDSISSTRKLLVARTEKKIRAAYASLVLSQTNMTKKLLVKMYNAVVLPHVLYLAPFTAILTRNDDAEEKSVSILLDGEESELTLYDFPFGTISVENCISTFNADAYVIVYSVVERGSFEYAEEVLQVLWRSDIVTKKAVIVVGNKIDLARTRVISNQAIETEAAESVASCLSKEREKEILENRQYVKALLKTTALLGRQGLAFRGHDEGESSANQGNFVETVHLLTEINPDLMKNSQGKSLASSFDTKFIETSSGIQHNVDELLVGVLKQIRLKGERGSDDEETRLIRKKSSKKKRKSGCRRSGSFKIPGMQLLDKVLCHDAKSKSCEDLHVL</sequence>
<feature type="region of interest" description="Disordered" evidence="3">
    <location>
        <begin position="1"/>
        <end position="31"/>
    </location>
</feature>
<feature type="region of interest" description="Disordered" evidence="3">
    <location>
        <begin position="471"/>
        <end position="496"/>
    </location>
</feature>
<gene>
    <name evidence="4" type="ORF">QYM36_003238</name>
</gene>
<dbReference type="EMBL" id="JAVRJZ010000005">
    <property type="protein sequence ID" value="KAK2722974.1"/>
    <property type="molecule type" value="Genomic_DNA"/>
</dbReference>
<protein>
    <submittedName>
        <fullName evidence="4">Uncharacterized protein</fullName>
    </submittedName>
</protein>
<feature type="compositionally biased region" description="Basic residues" evidence="3">
    <location>
        <begin position="479"/>
        <end position="492"/>
    </location>
</feature>
<dbReference type="SUPFAM" id="SSF52540">
    <property type="entry name" value="P-loop containing nucleoside triphosphate hydrolases"/>
    <property type="match status" value="1"/>
</dbReference>
<keyword evidence="5" id="KW-1185">Reference proteome</keyword>
<dbReference type="SMART" id="SM00173">
    <property type="entry name" value="RAS"/>
    <property type="match status" value="1"/>
</dbReference>
<comment type="similarity">
    <text evidence="1">Belongs to the small GTPase superfamily. RGK family.</text>
</comment>
<dbReference type="InterPro" id="IPR051641">
    <property type="entry name" value="RGK_GTP-binding_reg"/>
</dbReference>
<dbReference type="InterPro" id="IPR001806">
    <property type="entry name" value="Small_GTPase"/>
</dbReference>
<dbReference type="InterPro" id="IPR027417">
    <property type="entry name" value="P-loop_NTPase"/>
</dbReference>
<dbReference type="GO" id="GO:0003924">
    <property type="term" value="F:GTPase activity"/>
    <property type="evidence" value="ECO:0007669"/>
    <property type="project" value="InterPro"/>
</dbReference>
<dbReference type="GO" id="GO:0005525">
    <property type="term" value="F:GTP binding"/>
    <property type="evidence" value="ECO:0007669"/>
    <property type="project" value="InterPro"/>
</dbReference>
<dbReference type="GO" id="GO:0005886">
    <property type="term" value="C:plasma membrane"/>
    <property type="evidence" value="ECO:0007669"/>
    <property type="project" value="TreeGrafter"/>
</dbReference>
<dbReference type="Proteomes" id="UP001187531">
    <property type="component" value="Unassembled WGS sequence"/>
</dbReference>
<reference evidence="4" key="1">
    <citation type="submission" date="2023-07" db="EMBL/GenBank/DDBJ databases">
        <title>Chromosome-level genome assembly of Artemia franciscana.</title>
        <authorList>
            <person name="Jo E."/>
        </authorList>
    </citation>
    <scope>NUCLEOTIDE SEQUENCE</scope>
    <source>
        <tissue evidence="4">Whole body</tissue>
    </source>
</reference>
<organism evidence="4 5">
    <name type="scientific">Artemia franciscana</name>
    <name type="common">Brine shrimp</name>
    <name type="synonym">Artemia sanfranciscana</name>
    <dbReference type="NCBI Taxonomy" id="6661"/>
    <lineage>
        <taxon>Eukaryota</taxon>
        <taxon>Metazoa</taxon>
        <taxon>Ecdysozoa</taxon>
        <taxon>Arthropoda</taxon>
        <taxon>Crustacea</taxon>
        <taxon>Branchiopoda</taxon>
        <taxon>Anostraca</taxon>
        <taxon>Artemiidae</taxon>
        <taxon>Artemia</taxon>
    </lineage>
</organism>
<comment type="caution">
    <text evidence="4">The sequence shown here is derived from an EMBL/GenBank/DDBJ whole genome shotgun (WGS) entry which is preliminary data.</text>
</comment>
<dbReference type="GO" id="GO:0005246">
    <property type="term" value="F:calcium channel regulator activity"/>
    <property type="evidence" value="ECO:0007669"/>
    <property type="project" value="TreeGrafter"/>
</dbReference>
<keyword evidence="2" id="KW-0597">Phosphoprotein</keyword>
<proteinExistence type="inferred from homology"/>
<dbReference type="AlphaFoldDB" id="A0AA88I7S1"/>
<dbReference type="PANTHER" id="PTHR45775">
    <property type="entry name" value="RAD, GEM/KIR FAMILY MEMBER 2, ISOFORM C"/>
    <property type="match status" value="1"/>
</dbReference>
<evidence type="ECO:0000313" key="4">
    <source>
        <dbReference type="EMBL" id="KAK2722974.1"/>
    </source>
</evidence>
<accession>A0AA88I7S1</accession>